<dbReference type="PANTHER" id="PTHR33573">
    <property type="entry name" value="CASP-LIKE PROTEIN 4A4"/>
    <property type="match status" value="1"/>
</dbReference>
<accession>A0ABC8SGN7</accession>
<dbReference type="GO" id="GO:0005886">
    <property type="term" value="C:plasma membrane"/>
    <property type="evidence" value="ECO:0007669"/>
    <property type="project" value="UniProtKB-SubCell"/>
</dbReference>
<evidence type="ECO:0000313" key="12">
    <source>
        <dbReference type="Proteomes" id="UP001642360"/>
    </source>
</evidence>
<evidence type="ECO:0000256" key="4">
    <source>
        <dbReference type="ARBA" id="ARBA00022475"/>
    </source>
</evidence>
<feature type="domain" description="Casparian strip membrane protein" evidence="10">
    <location>
        <begin position="54"/>
        <end position="183"/>
    </location>
</feature>
<dbReference type="Proteomes" id="UP001642360">
    <property type="component" value="Unassembled WGS sequence"/>
</dbReference>
<gene>
    <name evidence="11" type="ORF">ILEXP_LOCUS22028</name>
</gene>
<sequence>MSNPDDPKSKEITEPPKVVAPPSTTAAVDVESQTSGTGFGVSAIMRRWRREDFLKRGSLALRGFGLLFSLLAFIIMASNQHGDWKDFDKYEEYRYVLAIAILSTLYTGLQALRQVHELWTGGQMLSRMNLALLDFFGDQIMAYFLVSAASSAVPLTNRMRENVDNIFTDSSAAAISMEFLAFLSQALSALISGYKLSNQSYI</sequence>
<evidence type="ECO:0000259" key="10">
    <source>
        <dbReference type="Pfam" id="PF04535"/>
    </source>
</evidence>
<feature type="transmembrane region" description="Helical" evidence="8">
    <location>
        <begin position="59"/>
        <end position="78"/>
    </location>
</feature>
<keyword evidence="4 8" id="KW-1003">Cell membrane</keyword>
<reference evidence="11 12" key="1">
    <citation type="submission" date="2024-02" db="EMBL/GenBank/DDBJ databases">
        <authorList>
            <person name="Vignale AGUSTIN F."/>
            <person name="Sosa J E."/>
            <person name="Modenutti C."/>
        </authorList>
    </citation>
    <scope>NUCLEOTIDE SEQUENCE [LARGE SCALE GENOMIC DNA]</scope>
</reference>
<evidence type="ECO:0000256" key="8">
    <source>
        <dbReference type="RuleBase" id="RU361233"/>
    </source>
</evidence>
<keyword evidence="7 8" id="KW-0472">Membrane</keyword>
<evidence type="ECO:0000256" key="9">
    <source>
        <dbReference type="SAM" id="MobiDB-lite"/>
    </source>
</evidence>
<feature type="transmembrane region" description="Helical" evidence="8">
    <location>
        <begin position="173"/>
        <end position="194"/>
    </location>
</feature>
<name>A0ABC8SGN7_9AQUA</name>
<feature type="region of interest" description="Disordered" evidence="9">
    <location>
        <begin position="1"/>
        <end position="27"/>
    </location>
</feature>
<comment type="similarity">
    <text evidence="2 8">Belongs to the Casparian strip membrane proteins (CASP) family.</text>
</comment>
<evidence type="ECO:0000256" key="1">
    <source>
        <dbReference type="ARBA" id="ARBA00004651"/>
    </source>
</evidence>
<dbReference type="EMBL" id="CAUOFW020002447">
    <property type="protein sequence ID" value="CAK9153732.1"/>
    <property type="molecule type" value="Genomic_DNA"/>
</dbReference>
<evidence type="ECO:0000256" key="2">
    <source>
        <dbReference type="ARBA" id="ARBA00007651"/>
    </source>
</evidence>
<feature type="compositionally biased region" description="Basic and acidic residues" evidence="9">
    <location>
        <begin position="1"/>
        <end position="14"/>
    </location>
</feature>
<proteinExistence type="inferred from homology"/>
<comment type="subunit">
    <text evidence="3 8">Homodimer and heterodimers.</text>
</comment>
<organism evidence="11 12">
    <name type="scientific">Ilex paraguariensis</name>
    <name type="common">yerba mate</name>
    <dbReference type="NCBI Taxonomy" id="185542"/>
    <lineage>
        <taxon>Eukaryota</taxon>
        <taxon>Viridiplantae</taxon>
        <taxon>Streptophyta</taxon>
        <taxon>Embryophyta</taxon>
        <taxon>Tracheophyta</taxon>
        <taxon>Spermatophyta</taxon>
        <taxon>Magnoliopsida</taxon>
        <taxon>eudicotyledons</taxon>
        <taxon>Gunneridae</taxon>
        <taxon>Pentapetalae</taxon>
        <taxon>asterids</taxon>
        <taxon>campanulids</taxon>
        <taxon>Aquifoliales</taxon>
        <taxon>Aquifoliaceae</taxon>
        <taxon>Ilex</taxon>
    </lineage>
</organism>
<evidence type="ECO:0000256" key="6">
    <source>
        <dbReference type="ARBA" id="ARBA00022989"/>
    </source>
</evidence>
<feature type="transmembrane region" description="Helical" evidence="8">
    <location>
        <begin position="130"/>
        <end position="153"/>
    </location>
</feature>
<dbReference type="Pfam" id="PF04535">
    <property type="entry name" value="CASP_dom"/>
    <property type="match status" value="1"/>
</dbReference>
<comment type="caution">
    <text evidence="11">The sequence shown here is derived from an EMBL/GenBank/DDBJ whole genome shotgun (WGS) entry which is preliminary data.</text>
</comment>
<evidence type="ECO:0000256" key="7">
    <source>
        <dbReference type="ARBA" id="ARBA00023136"/>
    </source>
</evidence>
<dbReference type="PANTHER" id="PTHR33573:SF57">
    <property type="entry name" value="CASP-LIKE PROTEIN 4B1"/>
    <property type="match status" value="1"/>
</dbReference>
<dbReference type="AlphaFoldDB" id="A0ABC8SGN7"/>
<comment type="subcellular location">
    <subcellularLocation>
        <location evidence="1 8">Cell membrane</location>
        <topology evidence="1 8">Multi-pass membrane protein</topology>
    </subcellularLocation>
</comment>
<evidence type="ECO:0000256" key="5">
    <source>
        <dbReference type="ARBA" id="ARBA00022692"/>
    </source>
</evidence>
<keyword evidence="6 8" id="KW-1133">Transmembrane helix</keyword>
<evidence type="ECO:0000256" key="3">
    <source>
        <dbReference type="ARBA" id="ARBA00011489"/>
    </source>
</evidence>
<dbReference type="InterPro" id="IPR006702">
    <property type="entry name" value="CASP_dom"/>
</dbReference>
<feature type="transmembrane region" description="Helical" evidence="8">
    <location>
        <begin position="93"/>
        <end position="109"/>
    </location>
</feature>
<keyword evidence="12" id="KW-1185">Reference proteome</keyword>
<protein>
    <recommendedName>
        <fullName evidence="8">CASP-like protein</fullName>
    </recommendedName>
</protein>
<keyword evidence="5 8" id="KW-0812">Transmembrane</keyword>
<evidence type="ECO:0000313" key="11">
    <source>
        <dbReference type="EMBL" id="CAK9153732.1"/>
    </source>
</evidence>